<evidence type="ECO:0000313" key="1">
    <source>
        <dbReference type="EMBL" id="KAF0729184.1"/>
    </source>
</evidence>
<gene>
    <name evidence="1" type="ORF">Ae201684_013161</name>
</gene>
<sequence>MSVSSAAGNMMLVGINNSQSPISTSPTRSLNDSTLSKIALSWLSSRWRLQTPLERAWALQLTFHFALQTSPMAHTTVSRMGHFHTSVHLANRFDVARAVSTAQALTSHIGIASVVETLGFPAMLDASIARVGLVFTGWDGAFRAVFMDVALGIIFSGILTSLEHAKWSGLHGYKILFLDFES</sequence>
<reference evidence="1 2" key="1">
    <citation type="submission" date="2019-07" db="EMBL/GenBank/DDBJ databases">
        <title>Genomics analysis of Aphanomyces spp. identifies a new class of oomycete effector associated with host adaptation.</title>
        <authorList>
            <person name="Gaulin E."/>
        </authorList>
    </citation>
    <scope>NUCLEOTIDE SEQUENCE [LARGE SCALE GENOMIC DNA]</scope>
    <source>
        <strain evidence="1 2">ATCC 201684</strain>
    </source>
</reference>
<proteinExistence type="predicted"/>
<keyword evidence="2" id="KW-1185">Reference proteome</keyword>
<dbReference type="EMBL" id="VJMJ01000167">
    <property type="protein sequence ID" value="KAF0729184.1"/>
    <property type="molecule type" value="Genomic_DNA"/>
</dbReference>
<evidence type="ECO:0000313" key="2">
    <source>
        <dbReference type="Proteomes" id="UP000481153"/>
    </source>
</evidence>
<protein>
    <submittedName>
        <fullName evidence="1">Uncharacterized protein</fullName>
    </submittedName>
</protein>
<name>A0A6G0WPB8_9STRA</name>
<dbReference type="Proteomes" id="UP000481153">
    <property type="component" value="Unassembled WGS sequence"/>
</dbReference>
<accession>A0A6G0WPB8</accession>
<comment type="caution">
    <text evidence="1">The sequence shown here is derived from an EMBL/GenBank/DDBJ whole genome shotgun (WGS) entry which is preliminary data.</text>
</comment>
<dbReference type="AlphaFoldDB" id="A0A6G0WPB8"/>
<organism evidence="1 2">
    <name type="scientific">Aphanomyces euteiches</name>
    <dbReference type="NCBI Taxonomy" id="100861"/>
    <lineage>
        <taxon>Eukaryota</taxon>
        <taxon>Sar</taxon>
        <taxon>Stramenopiles</taxon>
        <taxon>Oomycota</taxon>
        <taxon>Saprolegniomycetes</taxon>
        <taxon>Saprolegniales</taxon>
        <taxon>Verrucalvaceae</taxon>
        <taxon>Aphanomyces</taxon>
    </lineage>
</organism>